<dbReference type="InterPro" id="IPR050228">
    <property type="entry name" value="Carboxylesterase_BioH"/>
</dbReference>
<dbReference type="AlphaFoldDB" id="A0A645A7N1"/>
<gene>
    <name evidence="2" type="ORF">SDC9_93590</name>
</gene>
<dbReference type="Gene3D" id="3.40.50.1820">
    <property type="entry name" value="alpha/beta hydrolase"/>
    <property type="match status" value="1"/>
</dbReference>
<dbReference type="SUPFAM" id="SSF53474">
    <property type="entry name" value="alpha/beta-Hydrolases"/>
    <property type="match status" value="1"/>
</dbReference>
<proteinExistence type="predicted"/>
<dbReference type="Pfam" id="PF12697">
    <property type="entry name" value="Abhydrolase_6"/>
    <property type="match status" value="1"/>
</dbReference>
<dbReference type="InterPro" id="IPR000073">
    <property type="entry name" value="AB_hydrolase_1"/>
</dbReference>
<dbReference type="PANTHER" id="PTHR43194:SF2">
    <property type="entry name" value="PEROXISOMAL MEMBRANE PROTEIN LPX1"/>
    <property type="match status" value="1"/>
</dbReference>
<evidence type="ECO:0000259" key="1">
    <source>
        <dbReference type="Pfam" id="PF12697"/>
    </source>
</evidence>
<dbReference type="PANTHER" id="PTHR43194">
    <property type="entry name" value="HYDROLASE ALPHA/BETA FOLD FAMILY"/>
    <property type="match status" value="1"/>
</dbReference>
<dbReference type="EMBL" id="VSSQ01011458">
    <property type="protein sequence ID" value="MPM46883.1"/>
    <property type="molecule type" value="Genomic_DNA"/>
</dbReference>
<dbReference type="InterPro" id="IPR029058">
    <property type="entry name" value="AB_hydrolase_fold"/>
</dbReference>
<sequence>MGARIHAVSQGEGDPVVLLHGWGSSRAVMQPIAQRLADRGLRVVSLDFPGFGASPPPPAAWGVPEYALMLTKLLDRMGLCRPVLIGHSFGGRVILYAVGALKYPADRLVLIDSAGIKQAPAKRRSGFAAAKRLARFLPKKYREALLAKARRKYGSADYLAAEGVMREVLVKAVTLDLAGLLPDIENEALLIWGSEDTAIPVSDGRKMAGLMQNAHIEVIDGAGHYSFLDAPAEFFAILEGWL</sequence>
<protein>
    <recommendedName>
        <fullName evidence="1">AB hydrolase-1 domain-containing protein</fullName>
    </recommendedName>
</protein>
<evidence type="ECO:0000313" key="2">
    <source>
        <dbReference type="EMBL" id="MPM46883.1"/>
    </source>
</evidence>
<feature type="domain" description="AB hydrolase-1" evidence="1">
    <location>
        <begin position="16"/>
        <end position="236"/>
    </location>
</feature>
<accession>A0A645A7N1</accession>
<comment type="caution">
    <text evidence="2">The sequence shown here is derived from an EMBL/GenBank/DDBJ whole genome shotgun (WGS) entry which is preliminary data.</text>
</comment>
<dbReference type="PRINTS" id="PR00111">
    <property type="entry name" value="ABHYDROLASE"/>
</dbReference>
<organism evidence="2">
    <name type="scientific">bioreactor metagenome</name>
    <dbReference type="NCBI Taxonomy" id="1076179"/>
    <lineage>
        <taxon>unclassified sequences</taxon>
        <taxon>metagenomes</taxon>
        <taxon>ecological metagenomes</taxon>
    </lineage>
</organism>
<name>A0A645A7N1_9ZZZZ</name>
<reference evidence="2" key="1">
    <citation type="submission" date="2019-08" db="EMBL/GenBank/DDBJ databases">
        <authorList>
            <person name="Kucharzyk K."/>
            <person name="Murdoch R.W."/>
            <person name="Higgins S."/>
            <person name="Loffler F."/>
        </authorList>
    </citation>
    <scope>NUCLEOTIDE SEQUENCE</scope>
</reference>